<comment type="caution">
    <text evidence="5">The sequence shown here is derived from an EMBL/GenBank/DDBJ whole genome shotgun (WGS) entry which is preliminary data.</text>
</comment>
<name>A0A8S9JZ49_BRACR</name>
<evidence type="ECO:0000256" key="1">
    <source>
        <dbReference type="ARBA" id="ARBA00005234"/>
    </source>
</evidence>
<comment type="similarity">
    <text evidence="1">Belongs to the peptidase C48 family.</text>
</comment>
<dbReference type="SUPFAM" id="SSF54001">
    <property type="entry name" value="Cysteine proteinases"/>
    <property type="match status" value="1"/>
</dbReference>
<dbReference type="InterPro" id="IPR003653">
    <property type="entry name" value="Peptidase_C48_C"/>
</dbReference>
<dbReference type="AlphaFoldDB" id="A0A8S9JZ49"/>
<protein>
    <recommendedName>
        <fullName evidence="4">Ubiquitin-like protease family profile domain-containing protein</fullName>
    </recommendedName>
</protein>
<dbReference type="GO" id="GO:0006508">
    <property type="term" value="P:proteolysis"/>
    <property type="evidence" value="ECO:0007669"/>
    <property type="project" value="UniProtKB-KW"/>
</dbReference>
<gene>
    <name evidence="5" type="ORF">F2Q70_00036067</name>
</gene>
<organism evidence="5">
    <name type="scientific">Brassica cretica</name>
    <name type="common">Mustard</name>
    <dbReference type="NCBI Taxonomy" id="69181"/>
    <lineage>
        <taxon>Eukaryota</taxon>
        <taxon>Viridiplantae</taxon>
        <taxon>Streptophyta</taxon>
        <taxon>Embryophyta</taxon>
        <taxon>Tracheophyta</taxon>
        <taxon>Spermatophyta</taxon>
        <taxon>Magnoliopsida</taxon>
        <taxon>eudicotyledons</taxon>
        <taxon>Gunneridae</taxon>
        <taxon>Pentapetalae</taxon>
        <taxon>rosids</taxon>
        <taxon>malvids</taxon>
        <taxon>Brassicales</taxon>
        <taxon>Brassicaceae</taxon>
        <taxon>Brassiceae</taxon>
        <taxon>Brassica</taxon>
    </lineage>
</organism>
<evidence type="ECO:0000259" key="4">
    <source>
        <dbReference type="Pfam" id="PF02902"/>
    </source>
</evidence>
<keyword evidence="2" id="KW-0645">Protease</keyword>
<proteinExistence type="inferred from homology"/>
<reference evidence="5" key="1">
    <citation type="submission" date="2019-12" db="EMBL/GenBank/DDBJ databases">
        <title>Genome sequencing and annotation of Brassica cretica.</title>
        <authorList>
            <person name="Studholme D.J."/>
            <person name="Sarris P.F."/>
        </authorList>
    </citation>
    <scope>NUCLEOTIDE SEQUENCE</scope>
    <source>
        <strain evidence="5">PFS-102/07</strain>
        <tissue evidence="5">Leaf</tissue>
    </source>
</reference>
<accession>A0A8S9JZ49</accession>
<feature type="domain" description="Ubiquitin-like protease family profile" evidence="4">
    <location>
        <begin position="36"/>
        <end position="188"/>
    </location>
</feature>
<dbReference type="Pfam" id="PF02902">
    <property type="entry name" value="Peptidase_C48"/>
    <property type="match status" value="1"/>
</dbReference>
<dbReference type="InterPro" id="IPR038765">
    <property type="entry name" value="Papain-like_cys_pep_sf"/>
</dbReference>
<dbReference type="EMBL" id="QGKY02000246">
    <property type="protein sequence ID" value="KAF2586878.1"/>
    <property type="molecule type" value="Genomic_DNA"/>
</dbReference>
<sequence>MEEVDGDKFRVKENEWRRVVEAREGESSSQFTLNSPPNQSNHPVFMDTQFVSQLLKLFTKFSKTSKKESFWFSSNILERVRSYPDAERYYLSFNLDKKNWVGVCVDCTSWSIVVMDCNIALRTDSMMVKEVTPIAQMFPYLLKQGGKQFLHKDARAFSIERPRSIPQNTFHADSAVSALLLVQAHAVAGVDLQMHYP</sequence>
<evidence type="ECO:0000256" key="3">
    <source>
        <dbReference type="ARBA" id="ARBA00022801"/>
    </source>
</evidence>
<evidence type="ECO:0000313" key="5">
    <source>
        <dbReference type="EMBL" id="KAF2586878.1"/>
    </source>
</evidence>
<evidence type="ECO:0000256" key="2">
    <source>
        <dbReference type="ARBA" id="ARBA00022670"/>
    </source>
</evidence>
<dbReference type="GO" id="GO:0008234">
    <property type="term" value="F:cysteine-type peptidase activity"/>
    <property type="evidence" value="ECO:0007669"/>
    <property type="project" value="InterPro"/>
</dbReference>
<keyword evidence="3" id="KW-0378">Hydrolase</keyword>